<dbReference type="EMBL" id="FOXQ01000014">
    <property type="protein sequence ID" value="SFQ48169.1"/>
    <property type="molecule type" value="Genomic_DNA"/>
</dbReference>
<dbReference type="AlphaFoldDB" id="A0A1I5YVB7"/>
<protein>
    <submittedName>
        <fullName evidence="2">Uncharacterized protein</fullName>
    </submittedName>
</protein>
<proteinExistence type="predicted"/>
<keyword evidence="3" id="KW-1185">Reference proteome</keyword>
<evidence type="ECO:0000313" key="3">
    <source>
        <dbReference type="Proteomes" id="UP000199031"/>
    </source>
</evidence>
<dbReference type="Proteomes" id="UP000199031">
    <property type="component" value="Unassembled WGS sequence"/>
</dbReference>
<gene>
    <name evidence="2" type="ORF">SAMN05444277_11470</name>
</gene>
<evidence type="ECO:0000313" key="2">
    <source>
        <dbReference type="EMBL" id="SFQ48169.1"/>
    </source>
</evidence>
<keyword evidence="1" id="KW-0472">Membrane</keyword>
<keyword evidence="1" id="KW-1133">Transmembrane helix</keyword>
<name>A0A1I5YVB7_9BACT</name>
<keyword evidence="1" id="KW-0812">Transmembrane</keyword>
<accession>A0A1I5YVB7</accession>
<evidence type="ECO:0000256" key="1">
    <source>
        <dbReference type="SAM" id="Phobius"/>
    </source>
</evidence>
<feature type="transmembrane region" description="Helical" evidence="1">
    <location>
        <begin position="20"/>
        <end position="41"/>
    </location>
</feature>
<feature type="transmembrane region" description="Helical" evidence="1">
    <location>
        <begin position="53"/>
        <end position="72"/>
    </location>
</feature>
<reference evidence="2" key="1">
    <citation type="submission" date="2016-10" db="EMBL/GenBank/DDBJ databases">
        <authorList>
            <person name="de Groot N.N."/>
        </authorList>
    </citation>
    <scope>NUCLEOTIDE SEQUENCE [LARGE SCALE GENOMIC DNA]</scope>
    <source>
        <strain evidence="2">DSM 28286</strain>
    </source>
</reference>
<organism evidence="2 3">
    <name type="scientific">Parafilimonas terrae</name>
    <dbReference type="NCBI Taxonomy" id="1465490"/>
    <lineage>
        <taxon>Bacteria</taxon>
        <taxon>Pseudomonadati</taxon>
        <taxon>Bacteroidota</taxon>
        <taxon>Chitinophagia</taxon>
        <taxon>Chitinophagales</taxon>
        <taxon>Chitinophagaceae</taxon>
        <taxon>Parafilimonas</taxon>
    </lineage>
</organism>
<dbReference type="STRING" id="1465490.SAMN05444277_11470"/>
<sequence>MIMRYTTLPKYIPQPLIEFAIVLGWLAPVINFINFMLVLILPSRVKNKFIPLWLLYVNIICFLLQIYFFFILKDAPHT</sequence>